<dbReference type="EMBL" id="CAUJNA010000554">
    <property type="protein sequence ID" value="CAJ1378575.1"/>
    <property type="molecule type" value="Genomic_DNA"/>
</dbReference>
<proteinExistence type="predicted"/>
<evidence type="ECO:0000313" key="3">
    <source>
        <dbReference type="Proteomes" id="UP001178507"/>
    </source>
</evidence>
<keyword evidence="3" id="KW-1185">Reference proteome</keyword>
<name>A0AA36I039_9DINO</name>
<evidence type="ECO:0000313" key="2">
    <source>
        <dbReference type="EMBL" id="CAJ1378575.1"/>
    </source>
</evidence>
<comment type="caution">
    <text evidence="2">The sequence shown here is derived from an EMBL/GenBank/DDBJ whole genome shotgun (WGS) entry which is preliminary data.</text>
</comment>
<protein>
    <submittedName>
        <fullName evidence="2">Uncharacterized protein</fullName>
    </submittedName>
</protein>
<dbReference type="Proteomes" id="UP001178507">
    <property type="component" value="Unassembled WGS sequence"/>
</dbReference>
<reference evidence="2" key="1">
    <citation type="submission" date="2023-08" db="EMBL/GenBank/DDBJ databases">
        <authorList>
            <person name="Chen Y."/>
            <person name="Shah S."/>
            <person name="Dougan E. K."/>
            <person name="Thang M."/>
            <person name="Chan C."/>
        </authorList>
    </citation>
    <scope>NUCLEOTIDE SEQUENCE</scope>
</reference>
<feature type="region of interest" description="Disordered" evidence="1">
    <location>
        <begin position="1247"/>
        <end position="1271"/>
    </location>
</feature>
<evidence type="ECO:0000256" key="1">
    <source>
        <dbReference type="SAM" id="MobiDB-lite"/>
    </source>
</evidence>
<sequence length="1520" mass="169505">MDNAFARGTVATPFLSNIKRHHASLQHQRAFKVIGFTNSQQADKDCPGLDVFKQALDHRLNKCSLRQGIGGENPCGREKLSRLQWCLAESDREITRDFIRRASAIAIAQDGRQNRLLMRFSACTPNLEIKKGILGAQEVIGETISNVVVAMERVIERFATPGWGGPCAQEMDSSLREHLRNSVTIFVADAASNEQGAGRVSKSFFPNLVSIQRDRAHACTRVLKRPWDAVAEIKDTMNRYIMGSNSICQKIHFSQTLQGVFSRFAVACEKNGGNGRRIKHLQAAKHRFASCSLPLQRTVIYIDALISTLVWVATQRDGDDAKAAFEYLDAMSERHLILISMLIMISMLIDQHVESLLARLHRLINQGAIFTQGFTAYMLELLEVRQQAKTIGGRGRVSPELLLACTEQCQAFLVLATNTLKAEFPEHDILTSFRVFDVVKKRGVERDEAHHIAFKDRSLQRMAQVFQVDAVALRSQFDEVEPIAMYEATTCRTCSFTAWQTALQRIRARTAGRRQKDHLQALFKVVSFYGAWNGLSTSGVEQSFSILQEGISKQRSEATQSDEQQLLLLSKTDTPHDQLCARAAKVWQAYFGKPRASCMTRLDKGIKRKQTGCTLTVNDVRKGRRLDSKAAAPVDIATVESTAARGSSGIWSESMANELTFQKTKQYESRAQSYLENALLEDEVEPDLVDVALAVRQHVAKTDEQRTRKEARSANLLLPKKVDVAARPFYLEDSSWLQDVHGAARDRARRFVWDAEGFVVEDPANPQEEVFVAATLLGGMLANKQYFDSKGEKGIALHFAPAIHVLRKVFVSPAFEREKPAIANCSKRAGPAPRFLAAMSPKKQPKNKAKAKAAAAAVPAADDAPAAADPGPGEVADVNRAHYAQLEIALQRIMEHPLFSNIMHEEPIGINQNAASHSAGHKAVFVQQAYEAAMQTAGQYDSACNLFWLNLRWTCAPRVPISRQAVTNLQHSMFCKGPKRQFDKPIIVAVGANLELSRGNLRRVSPEEVEHAYLFALAAAIEREEPEHVNLRNKIIDDYDALVRTASQRTYELMTYKAAQESAAKKMTAEELYEAWSQQVSESKSALAENVTLNFVQTAIRVYDRVLSVPNLRDMVFVMDNRLGKASPTSQMWTLAKILEKTKNPDQIAWALATMDDLMIYLGGAPRQKGLVDLWVLKMDLKDYFLGPFLGKLQLPEADTAMMARRNEKSILGTVRESTRKMVSILVAEVISQVKFLSEAIEEVSITNKEESTGHPMATSSKEPGSAHEDVNQGKSLTLKDLCTAQQLETVDDEGKLDDWLTFLLNKFESFCTLVVDHDSKDDLIKVLEPTVLKKVSGPCMLLYDSKVAGEASSNPNIRLPPFQQRHFRRMLQAFTAVRGPGDQENAQEGDLKKTDLVIYMDGGRSGNDTSVSQAFVDSTGRSMNKCRQCFTICYDEESLVDRREKVRGFVNQTESMMCYTLEGLEIEKVARKHYSGTNHGTHIGPVRALPYTDKACWRMSPADKKGLYGDKGRVLTGGP</sequence>
<accession>A0AA36I039</accession>
<gene>
    <name evidence="2" type="ORF">EVOR1521_LOCUS7081</name>
</gene>
<organism evidence="2 3">
    <name type="scientific">Effrenium voratum</name>
    <dbReference type="NCBI Taxonomy" id="2562239"/>
    <lineage>
        <taxon>Eukaryota</taxon>
        <taxon>Sar</taxon>
        <taxon>Alveolata</taxon>
        <taxon>Dinophyceae</taxon>
        <taxon>Suessiales</taxon>
        <taxon>Symbiodiniaceae</taxon>
        <taxon>Effrenium</taxon>
    </lineage>
</organism>